<gene>
    <name evidence="3" type="ORF">QBC46DRAFT_338706</name>
</gene>
<evidence type="ECO:0000256" key="2">
    <source>
        <dbReference type="SAM" id="MobiDB-lite"/>
    </source>
</evidence>
<evidence type="ECO:0000313" key="4">
    <source>
        <dbReference type="Proteomes" id="UP001303473"/>
    </source>
</evidence>
<feature type="coiled-coil region" evidence="1">
    <location>
        <begin position="224"/>
        <end position="279"/>
    </location>
</feature>
<accession>A0AAN6S7T2</accession>
<sequence>MPALDGRYNNEKRQRLSSTPAPYTPFGPTSSDHRPEQGVDVKREPMTPEKPPRPDGQGESLHSGTRSMHNAGDSALTPENVLAPTKLPPHATKAFTFIQTQLDLILREANIQPFSYAGDQAHKIKKELRQIRRFCTKLYAENKTLKGIHTEAEEESNRLACDLRVGRHQINAYEEANRALGSENKGVKSEGNEGMALHVANKRTTEGDGLSHSGSFFSMKTETLKILQIQNRMLRFQKERLEEDYRKTTQDRDRLRSILEKYDSEKQIIEARVKSLEVDIDKRVLETENSELIHLRSGLAIILDNMIRTNSPKDKETLVQYVTNLGAVPGVSNASLVQATGFWEIRDTWTLTSISPTSCTLGSTIEERFAKLLVCIMSGFETDDHAELIELITSLLRADHSLTPRAGLAFLRTMAKINLPEKEYNTRELLVAVMIYELCRVLETTFTEIPNKPSGIARNLGEEVQVPVKIHLIGKLAAALHGTDRDSMSGFKEKLIASCGDQLCVLNHTDATGKKHELGFLHCGGNEHLLLINFTERVFRLVDRQLASWKQNESEPRKLDLIIARPNEELLRMAAAPGKAASFWLEYAMQDVEEK</sequence>
<evidence type="ECO:0000313" key="3">
    <source>
        <dbReference type="EMBL" id="KAK3943218.1"/>
    </source>
</evidence>
<feature type="region of interest" description="Disordered" evidence="2">
    <location>
        <begin position="1"/>
        <end position="85"/>
    </location>
</feature>
<organism evidence="3 4">
    <name type="scientific">Diplogelasinospora grovesii</name>
    <dbReference type="NCBI Taxonomy" id="303347"/>
    <lineage>
        <taxon>Eukaryota</taxon>
        <taxon>Fungi</taxon>
        <taxon>Dikarya</taxon>
        <taxon>Ascomycota</taxon>
        <taxon>Pezizomycotina</taxon>
        <taxon>Sordariomycetes</taxon>
        <taxon>Sordariomycetidae</taxon>
        <taxon>Sordariales</taxon>
        <taxon>Diplogelasinosporaceae</taxon>
        <taxon>Diplogelasinospora</taxon>
    </lineage>
</organism>
<proteinExistence type="predicted"/>
<dbReference type="AlphaFoldDB" id="A0AAN6S7T2"/>
<keyword evidence="1" id="KW-0175">Coiled coil</keyword>
<protein>
    <submittedName>
        <fullName evidence="3">Uncharacterized protein</fullName>
    </submittedName>
</protein>
<keyword evidence="4" id="KW-1185">Reference proteome</keyword>
<dbReference type="EMBL" id="MU853767">
    <property type="protein sequence ID" value="KAK3943218.1"/>
    <property type="molecule type" value="Genomic_DNA"/>
</dbReference>
<dbReference type="Proteomes" id="UP001303473">
    <property type="component" value="Unassembled WGS sequence"/>
</dbReference>
<evidence type="ECO:0000256" key="1">
    <source>
        <dbReference type="SAM" id="Coils"/>
    </source>
</evidence>
<comment type="caution">
    <text evidence="3">The sequence shown here is derived from an EMBL/GenBank/DDBJ whole genome shotgun (WGS) entry which is preliminary data.</text>
</comment>
<feature type="compositionally biased region" description="Basic and acidic residues" evidence="2">
    <location>
        <begin position="31"/>
        <end position="53"/>
    </location>
</feature>
<reference evidence="4" key="1">
    <citation type="journal article" date="2023" name="Mol. Phylogenet. Evol.">
        <title>Genome-scale phylogeny and comparative genomics of the fungal order Sordariales.</title>
        <authorList>
            <person name="Hensen N."/>
            <person name="Bonometti L."/>
            <person name="Westerberg I."/>
            <person name="Brannstrom I.O."/>
            <person name="Guillou S."/>
            <person name="Cros-Aarteil S."/>
            <person name="Calhoun S."/>
            <person name="Haridas S."/>
            <person name="Kuo A."/>
            <person name="Mondo S."/>
            <person name="Pangilinan J."/>
            <person name="Riley R."/>
            <person name="LaButti K."/>
            <person name="Andreopoulos B."/>
            <person name="Lipzen A."/>
            <person name="Chen C."/>
            <person name="Yan M."/>
            <person name="Daum C."/>
            <person name="Ng V."/>
            <person name="Clum A."/>
            <person name="Steindorff A."/>
            <person name="Ohm R.A."/>
            <person name="Martin F."/>
            <person name="Silar P."/>
            <person name="Natvig D.O."/>
            <person name="Lalanne C."/>
            <person name="Gautier V."/>
            <person name="Ament-Velasquez S.L."/>
            <person name="Kruys A."/>
            <person name="Hutchinson M.I."/>
            <person name="Powell A.J."/>
            <person name="Barry K."/>
            <person name="Miller A.N."/>
            <person name="Grigoriev I.V."/>
            <person name="Debuchy R."/>
            <person name="Gladieux P."/>
            <person name="Hiltunen Thoren M."/>
            <person name="Johannesson H."/>
        </authorList>
    </citation>
    <scope>NUCLEOTIDE SEQUENCE [LARGE SCALE GENOMIC DNA]</scope>
    <source>
        <strain evidence="4">CBS 340.73</strain>
    </source>
</reference>
<name>A0AAN6S7T2_9PEZI</name>